<sequence length="218" mass="24955">MNLIFLGPPGAGKGTQAQLLEQREGIPQVSTGDILRTAMAAETPLGQQARQYVDQGELVPDDVMIAIIEDRLNQPDARRGFVLDGFPRTLRQARALDRVLAATGRRIDLVLYFDVADDVIVRRLTGRRVCRQTSHIYHVESSPPRRPGRCDIDGSELYQRDDDQEETVRRRLEVYHRETEPLVEFYRRRGLFEPVRNGDIESVHRRLVEILKTRAGSR</sequence>
<dbReference type="InterPro" id="IPR007862">
    <property type="entry name" value="Adenylate_kinase_lid-dom"/>
</dbReference>
<feature type="binding site" evidence="6">
    <location>
        <position position="36"/>
    </location>
    <ligand>
        <name>AMP</name>
        <dbReference type="ChEBI" id="CHEBI:456215"/>
    </ligand>
</feature>
<keyword evidence="1 6" id="KW-0808">Transferase</keyword>
<dbReference type="PANTHER" id="PTHR23359">
    <property type="entry name" value="NUCLEOTIDE KINASE"/>
    <property type="match status" value="1"/>
</dbReference>
<dbReference type="GO" id="GO:0004017">
    <property type="term" value="F:AMP kinase activity"/>
    <property type="evidence" value="ECO:0007669"/>
    <property type="project" value="UniProtKB-UniRule"/>
</dbReference>
<dbReference type="InterPro" id="IPR033690">
    <property type="entry name" value="Adenylat_kinase_CS"/>
</dbReference>
<feature type="binding site" evidence="6">
    <location>
        <position position="171"/>
    </location>
    <ligand>
        <name>AMP</name>
        <dbReference type="ChEBI" id="CHEBI:456215"/>
    </ligand>
</feature>
<feature type="binding site" evidence="6">
    <location>
        <position position="127"/>
    </location>
    <ligand>
        <name>ATP</name>
        <dbReference type="ChEBI" id="CHEBI:30616"/>
    </ligand>
</feature>
<protein>
    <recommendedName>
        <fullName evidence="6 8">Adenylate kinase</fullName>
        <shortName evidence="6">AK</shortName>
        <ecNumber evidence="6 8">2.7.4.3</ecNumber>
    </recommendedName>
    <alternativeName>
        <fullName evidence="6">ATP-AMP transphosphorylase</fullName>
    </alternativeName>
    <alternativeName>
        <fullName evidence="6">ATP:AMP phosphotransferase</fullName>
    </alternativeName>
    <alternativeName>
        <fullName evidence="6">Adenylate monophosphate kinase</fullName>
    </alternativeName>
</protein>
<dbReference type="AlphaFoldDB" id="A0A537LM35"/>
<dbReference type="CDD" id="cd01428">
    <property type="entry name" value="ADK"/>
    <property type="match status" value="1"/>
</dbReference>
<keyword evidence="5 6" id="KW-0067">ATP-binding</keyword>
<comment type="domain">
    <text evidence="6">Consists of three domains, a large central CORE domain and two small peripheral domains, NMPbind and LID, which undergo movements during catalysis. The LID domain closes over the site of phosphoryl transfer upon ATP binding. Assembling and dissambling the active center during each catalytic cycle provides an effective means to prevent ATP hydrolysis.</text>
</comment>
<feature type="binding site" evidence="6">
    <location>
        <position position="198"/>
    </location>
    <ligand>
        <name>ATP</name>
        <dbReference type="ChEBI" id="CHEBI:30616"/>
    </ligand>
</feature>
<dbReference type="InterPro" id="IPR000850">
    <property type="entry name" value="Adenylat/UMP-CMP_kin"/>
</dbReference>
<evidence type="ECO:0000256" key="1">
    <source>
        <dbReference type="ARBA" id="ARBA00022679"/>
    </source>
</evidence>
<feature type="binding site" evidence="6">
    <location>
        <begin position="10"/>
        <end position="15"/>
    </location>
    <ligand>
        <name>ATP</name>
        <dbReference type="ChEBI" id="CHEBI:30616"/>
    </ligand>
</feature>
<feature type="binding site" evidence="6">
    <location>
        <begin position="57"/>
        <end position="59"/>
    </location>
    <ligand>
        <name>AMP</name>
        <dbReference type="ChEBI" id="CHEBI:456215"/>
    </ligand>
</feature>
<evidence type="ECO:0000256" key="5">
    <source>
        <dbReference type="ARBA" id="ARBA00022840"/>
    </source>
</evidence>
<dbReference type="HAMAP" id="MF_00235">
    <property type="entry name" value="Adenylate_kinase_Adk"/>
    <property type="match status" value="1"/>
</dbReference>
<evidence type="ECO:0000256" key="7">
    <source>
        <dbReference type="RuleBase" id="RU003330"/>
    </source>
</evidence>
<keyword evidence="3 6" id="KW-0547">Nucleotide-binding</keyword>
<name>A0A537LM35_9BACT</name>
<comment type="catalytic activity">
    <reaction evidence="6 8">
        <text>AMP + ATP = 2 ADP</text>
        <dbReference type="Rhea" id="RHEA:12973"/>
        <dbReference type="ChEBI" id="CHEBI:30616"/>
        <dbReference type="ChEBI" id="CHEBI:456215"/>
        <dbReference type="ChEBI" id="CHEBI:456216"/>
        <dbReference type="EC" id="2.7.4.3"/>
    </reaction>
</comment>
<organism evidence="11 12">
    <name type="scientific">Candidatus Segetimicrobium genomatis</name>
    <dbReference type="NCBI Taxonomy" id="2569760"/>
    <lineage>
        <taxon>Bacteria</taxon>
        <taxon>Bacillati</taxon>
        <taxon>Candidatus Sysuimicrobiota</taxon>
        <taxon>Candidatus Sysuimicrobiia</taxon>
        <taxon>Candidatus Sysuimicrobiales</taxon>
        <taxon>Candidatus Segetimicrobiaceae</taxon>
        <taxon>Candidatus Segetimicrobium</taxon>
    </lineage>
</organism>
<dbReference type="NCBIfam" id="NF001380">
    <property type="entry name" value="PRK00279.1-2"/>
    <property type="match status" value="1"/>
</dbReference>
<evidence type="ECO:0000259" key="9">
    <source>
        <dbReference type="Pfam" id="PF05191"/>
    </source>
</evidence>
<dbReference type="NCBIfam" id="NF011100">
    <property type="entry name" value="PRK14527.1"/>
    <property type="match status" value="1"/>
</dbReference>
<evidence type="ECO:0000256" key="3">
    <source>
        <dbReference type="ARBA" id="ARBA00022741"/>
    </source>
</evidence>
<reference evidence="12 13" key="1">
    <citation type="journal article" date="2019" name="Nat. Microbiol.">
        <title>Mediterranean grassland soil C-N compound turnover is dependent on rainfall and depth, and is mediated by genomically divergent microorganisms.</title>
        <authorList>
            <person name="Diamond S."/>
            <person name="Andeer P.F."/>
            <person name="Li Z."/>
            <person name="Crits-Christoph A."/>
            <person name="Burstein D."/>
            <person name="Anantharaman K."/>
            <person name="Lane K.R."/>
            <person name="Thomas B.C."/>
            <person name="Pan C."/>
            <person name="Northen T.R."/>
            <person name="Banfield J.F."/>
        </authorList>
    </citation>
    <scope>NUCLEOTIDE SEQUENCE [LARGE SCALE GENOMIC DNA]</scope>
    <source>
        <strain evidence="11">NP_1</strain>
        <strain evidence="10">NP_2</strain>
    </source>
</reference>
<comment type="pathway">
    <text evidence="6">Purine metabolism; AMP biosynthesis via salvage pathway; AMP from ADP: step 1/1.</text>
</comment>
<dbReference type="Proteomes" id="UP000318661">
    <property type="component" value="Unassembled WGS sequence"/>
</dbReference>
<dbReference type="NCBIfam" id="TIGR01351">
    <property type="entry name" value="adk"/>
    <property type="match status" value="1"/>
</dbReference>
<keyword evidence="6" id="KW-0963">Cytoplasm</keyword>
<feature type="binding site" evidence="6">
    <location>
        <position position="31"/>
    </location>
    <ligand>
        <name>AMP</name>
        <dbReference type="ChEBI" id="CHEBI:456215"/>
    </ligand>
</feature>
<accession>A0A537LM35</accession>
<comment type="caution">
    <text evidence="11">The sequence shown here is derived from an EMBL/GenBank/DDBJ whole genome shotgun (WGS) entry which is preliminary data.</text>
</comment>
<dbReference type="InterPro" id="IPR006259">
    <property type="entry name" value="Adenyl_kin_sub"/>
</dbReference>
<feature type="binding site" evidence="6">
    <location>
        <position position="160"/>
    </location>
    <ligand>
        <name>AMP</name>
        <dbReference type="ChEBI" id="CHEBI:456215"/>
    </ligand>
</feature>
<evidence type="ECO:0000256" key="8">
    <source>
        <dbReference type="RuleBase" id="RU003331"/>
    </source>
</evidence>
<keyword evidence="4 6" id="KW-0418">Kinase</keyword>
<feature type="region of interest" description="LID" evidence="6">
    <location>
        <begin position="126"/>
        <end position="163"/>
    </location>
</feature>
<evidence type="ECO:0000256" key="4">
    <source>
        <dbReference type="ARBA" id="ARBA00022777"/>
    </source>
</evidence>
<dbReference type="EMBL" id="VBAI01000168">
    <property type="protein sequence ID" value="TMJ09074.1"/>
    <property type="molecule type" value="Genomic_DNA"/>
</dbReference>
<proteinExistence type="inferred from homology"/>
<dbReference type="GO" id="GO:0044209">
    <property type="term" value="P:AMP salvage"/>
    <property type="evidence" value="ECO:0007669"/>
    <property type="project" value="UniProtKB-UniRule"/>
</dbReference>
<feature type="domain" description="Adenylate kinase active site lid" evidence="9">
    <location>
        <begin position="127"/>
        <end position="162"/>
    </location>
</feature>
<dbReference type="PRINTS" id="PR00094">
    <property type="entry name" value="ADENYLTKNASE"/>
</dbReference>
<comment type="function">
    <text evidence="6">Catalyzes the reversible transfer of the terminal phosphate group between ATP and AMP. Plays an important role in cellular energy homeostasis and in adenine nucleotide metabolism.</text>
</comment>
<evidence type="ECO:0000313" key="13">
    <source>
        <dbReference type="Proteomes" id="UP000318661"/>
    </source>
</evidence>
<comment type="similarity">
    <text evidence="6 7">Belongs to the adenylate kinase family.</text>
</comment>
<dbReference type="Proteomes" id="UP000315217">
    <property type="component" value="Unassembled WGS sequence"/>
</dbReference>
<comment type="caution">
    <text evidence="6">Lacks conserved residue(s) required for the propagation of feature annotation.</text>
</comment>
<dbReference type="GO" id="GO:0005737">
    <property type="term" value="C:cytoplasm"/>
    <property type="evidence" value="ECO:0007669"/>
    <property type="project" value="UniProtKB-SubCell"/>
</dbReference>
<evidence type="ECO:0000313" key="10">
    <source>
        <dbReference type="EMBL" id="TMJ08378.1"/>
    </source>
</evidence>
<evidence type="ECO:0000256" key="2">
    <source>
        <dbReference type="ARBA" id="ARBA00022727"/>
    </source>
</evidence>
<dbReference type="GO" id="GO:0005524">
    <property type="term" value="F:ATP binding"/>
    <property type="evidence" value="ECO:0007669"/>
    <property type="project" value="UniProtKB-UniRule"/>
</dbReference>
<dbReference type="EMBL" id="VBAJ01000103">
    <property type="protein sequence ID" value="TMJ08378.1"/>
    <property type="molecule type" value="Genomic_DNA"/>
</dbReference>
<evidence type="ECO:0000313" key="11">
    <source>
        <dbReference type="EMBL" id="TMJ09074.1"/>
    </source>
</evidence>
<feature type="binding site" evidence="6">
    <location>
        <begin position="85"/>
        <end position="88"/>
    </location>
    <ligand>
        <name>AMP</name>
        <dbReference type="ChEBI" id="CHEBI:456215"/>
    </ligand>
</feature>
<dbReference type="PROSITE" id="PS00113">
    <property type="entry name" value="ADENYLATE_KINASE"/>
    <property type="match status" value="1"/>
</dbReference>
<evidence type="ECO:0000313" key="12">
    <source>
        <dbReference type="Proteomes" id="UP000315217"/>
    </source>
</evidence>
<feature type="binding site" evidence="6">
    <location>
        <begin position="136"/>
        <end position="137"/>
    </location>
    <ligand>
        <name>ATP</name>
        <dbReference type="ChEBI" id="CHEBI:30616"/>
    </ligand>
</feature>
<comment type="subcellular location">
    <subcellularLocation>
        <location evidence="6 8">Cytoplasm</location>
    </subcellularLocation>
</comment>
<comment type="subunit">
    <text evidence="6 8">Monomer.</text>
</comment>
<dbReference type="SUPFAM" id="SSF52540">
    <property type="entry name" value="P-loop containing nucleoside triphosphate hydrolases"/>
    <property type="match status" value="1"/>
</dbReference>
<evidence type="ECO:0000256" key="6">
    <source>
        <dbReference type="HAMAP-Rule" id="MF_00235"/>
    </source>
</evidence>
<dbReference type="FunFam" id="3.40.50.300:FF:000106">
    <property type="entry name" value="Adenylate kinase mitochondrial"/>
    <property type="match status" value="1"/>
</dbReference>
<dbReference type="Gene3D" id="3.40.50.300">
    <property type="entry name" value="P-loop containing nucleotide triphosphate hydrolases"/>
    <property type="match status" value="1"/>
</dbReference>
<dbReference type="NCBIfam" id="NF001381">
    <property type="entry name" value="PRK00279.1-3"/>
    <property type="match status" value="1"/>
</dbReference>
<dbReference type="EC" id="2.7.4.3" evidence="6 8"/>
<dbReference type="Pfam" id="PF00406">
    <property type="entry name" value="ADK"/>
    <property type="match status" value="1"/>
</dbReference>
<feature type="region of interest" description="NMP" evidence="6">
    <location>
        <begin position="30"/>
        <end position="59"/>
    </location>
</feature>
<keyword evidence="2 6" id="KW-0545">Nucleotide biosynthesis</keyword>
<dbReference type="UniPathway" id="UPA00588">
    <property type="reaction ID" value="UER00649"/>
</dbReference>
<dbReference type="Pfam" id="PF05191">
    <property type="entry name" value="ADK_lid"/>
    <property type="match status" value="1"/>
</dbReference>
<dbReference type="InterPro" id="IPR027417">
    <property type="entry name" value="P-loop_NTPase"/>
</dbReference>
<feature type="binding site" evidence="6">
    <location>
        <position position="92"/>
    </location>
    <ligand>
        <name>AMP</name>
        <dbReference type="ChEBI" id="CHEBI:456215"/>
    </ligand>
</feature>
<gene>
    <name evidence="6" type="primary">adk</name>
    <name evidence="11" type="ORF">E6G98_10570</name>
    <name evidence="10" type="ORF">E6G99_04520</name>
</gene>